<comment type="caution">
    <text evidence="1">The sequence shown here is derived from an EMBL/GenBank/DDBJ whole genome shotgun (WGS) entry which is preliminary data.</text>
</comment>
<protein>
    <submittedName>
        <fullName evidence="1">Uncharacterized protein</fullName>
    </submittedName>
</protein>
<dbReference type="Proteomes" id="UP000701853">
    <property type="component" value="Chromosome 12"/>
</dbReference>
<dbReference type="InterPro" id="IPR036691">
    <property type="entry name" value="Endo/exonu/phosph_ase_sf"/>
</dbReference>
<evidence type="ECO:0000313" key="1">
    <source>
        <dbReference type="EMBL" id="KAG8474549.1"/>
    </source>
</evidence>
<dbReference type="SUPFAM" id="SSF56219">
    <property type="entry name" value="DNase I-like"/>
    <property type="match status" value="1"/>
</dbReference>
<sequence>MAVEKPNREVMYRVLKSLWFTKEAAHFVALNEGAKLLFHNCLFAMMPFIKGKEIDTYAFNLSFFSCEWGLDRIIEVKNENQCVMSTVKSCEVGGNRWVETYTGKCPNKEETIDSNIRRTQRMKVSKYCKKAKEKSEIRTRHPTHPWRKKLISQLVMAWVDSENCCGIGNPATVRELNQLLVANNPDVIFLCKTKVHSNKLSRSHSLCRMDSCLAVNAVGKSKGLAMLWKEGIRVEITNYSRNHIESLIHFDNDNPIRFTGFYGNAKKFLGTVEEGRETCEGNMDYRGDFNAILNNSKKEGGRRKPKALMDDFGEIVDELSLVDLKTDNREGMTIVKERLDRFMILANDTKVIRQSNSDHDIILLDIKGRKPKVWPRDPRLMFRIEKVGQDLRVWQYKKYKEMSRQIGKLKSKINNVIDNLGRLYDAMRKKLGNLMDKEDKYWAQRSRVNWLKEGDRNTHFFHVRASNRRKKNNIERLKDIHVY</sequence>
<accession>A0A8J6CJC5</accession>
<dbReference type="EMBL" id="JAHUZN010000012">
    <property type="protein sequence ID" value="KAG8474549.1"/>
    <property type="molecule type" value="Genomic_DNA"/>
</dbReference>
<name>A0A8J6CJC5_9ROSI</name>
<evidence type="ECO:0000313" key="2">
    <source>
        <dbReference type="Proteomes" id="UP000701853"/>
    </source>
</evidence>
<dbReference type="Gene3D" id="3.60.10.10">
    <property type="entry name" value="Endonuclease/exonuclease/phosphatase"/>
    <property type="match status" value="1"/>
</dbReference>
<dbReference type="AlphaFoldDB" id="A0A8J6CJC5"/>
<gene>
    <name evidence="1" type="ORF">CXB51_031346</name>
</gene>
<organism evidence="1 2">
    <name type="scientific">Gossypium anomalum</name>
    <dbReference type="NCBI Taxonomy" id="47600"/>
    <lineage>
        <taxon>Eukaryota</taxon>
        <taxon>Viridiplantae</taxon>
        <taxon>Streptophyta</taxon>
        <taxon>Embryophyta</taxon>
        <taxon>Tracheophyta</taxon>
        <taxon>Spermatophyta</taxon>
        <taxon>Magnoliopsida</taxon>
        <taxon>eudicotyledons</taxon>
        <taxon>Gunneridae</taxon>
        <taxon>Pentapetalae</taxon>
        <taxon>rosids</taxon>
        <taxon>malvids</taxon>
        <taxon>Malvales</taxon>
        <taxon>Malvaceae</taxon>
        <taxon>Malvoideae</taxon>
        <taxon>Gossypium</taxon>
    </lineage>
</organism>
<dbReference type="OrthoDB" id="1001419at2759"/>
<keyword evidence="2" id="KW-1185">Reference proteome</keyword>
<dbReference type="PANTHER" id="PTHR35218">
    <property type="entry name" value="RNASE H DOMAIN-CONTAINING PROTEIN"/>
    <property type="match status" value="1"/>
</dbReference>
<proteinExistence type="predicted"/>
<reference evidence="1 2" key="1">
    <citation type="journal article" date="2021" name="bioRxiv">
        <title>The Gossypium anomalum genome as a resource for cotton improvement and evolutionary analysis of hybrid incompatibility.</title>
        <authorList>
            <person name="Grover C.E."/>
            <person name="Yuan D."/>
            <person name="Arick M.A."/>
            <person name="Miller E.R."/>
            <person name="Hu G."/>
            <person name="Peterson D.G."/>
            <person name="Wendel J.F."/>
            <person name="Udall J.A."/>
        </authorList>
    </citation>
    <scope>NUCLEOTIDE SEQUENCE [LARGE SCALE GENOMIC DNA]</scope>
    <source>
        <strain evidence="1">JFW-Udall</strain>
        <tissue evidence="1">Leaf</tissue>
    </source>
</reference>
<dbReference type="PANTHER" id="PTHR35218:SF9">
    <property type="entry name" value="ENDONUCLEASE_EXONUCLEASE_PHOSPHATASE DOMAIN-CONTAINING PROTEIN"/>
    <property type="match status" value="1"/>
</dbReference>